<protein>
    <submittedName>
        <fullName evidence="1">Uncharacterized protein</fullName>
    </submittedName>
</protein>
<accession>A0A0F9SVE5</accession>
<dbReference type="AlphaFoldDB" id="A0A0F9SVE5"/>
<reference evidence="1" key="1">
    <citation type="journal article" date="2015" name="Nature">
        <title>Complex archaea that bridge the gap between prokaryotes and eukaryotes.</title>
        <authorList>
            <person name="Spang A."/>
            <person name="Saw J.H."/>
            <person name="Jorgensen S.L."/>
            <person name="Zaremba-Niedzwiedzka K."/>
            <person name="Martijn J."/>
            <person name="Lind A.E."/>
            <person name="van Eijk R."/>
            <person name="Schleper C."/>
            <person name="Guy L."/>
            <person name="Ettema T.J."/>
        </authorList>
    </citation>
    <scope>NUCLEOTIDE SEQUENCE</scope>
</reference>
<sequence length="141" mass="15613">MAYASVSDVQAYFADVDFGSSGAVITTAEIDQWLIEDNNFINGKLEKTIDVSTVTSAGLQILKTINAKLTAHRVDGANPYFNSRTKDEKSNTRNLRKQAMDDLSLIENRDVQITPSFKGTITSLFVNDPPPPKEWTKTTII</sequence>
<comment type="caution">
    <text evidence="1">The sequence shown here is derived from an EMBL/GenBank/DDBJ whole genome shotgun (WGS) entry which is preliminary data.</text>
</comment>
<dbReference type="EMBL" id="LAZR01000352">
    <property type="protein sequence ID" value="KKN72950.1"/>
    <property type="molecule type" value="Genomic_DNA"/>
</dbReference>
<gene>
    <name evidence="1" type="ORF">LCGC14_0405040</name>
</gene>
<organism evidence="1">
    <name type="scientific">marine sediment metagenome</name>
    <dbReference type="NCBI Taxonomy" id="412755"/>
    <lineage>
        <taxon>unclassified sequences</taxon>
        <taxon>metagenomes</taxon>
        <taxon>ecological metagenomes</taxon>
    </lineage>
</organism>
<proteinExistence type="predicted"/>
<name>A0A0F9SVE5_9ZZZZ</name>
<evidence type="ECO:0000313" key="1">
    <source>
        <dbReference type="EMBL" id="KKN72950.1"/>
    </source>
</evidence>